<dbReference type="SUPFAM" id="SSF50978">
    <property type="entry name" value="WD40 repeat-like"/>
    <property type="match status" value="1"/>
</dbReference>
<dbReference type="EMBL" id="JAEAOA010001191">
    <property type="protein sequence ID" value="KAK3600882.1"/>
    <property type="molecule type" value="Genomic_DNA"/>
</dbReference>
<dbReference type="Proteomes" id="UP001195483">
    <property type="component" value="Unassembled WGS sequence"/>
</dbReference>
<accession>A0AAE0SZ81</accession>
<keyword evidence="1 3" id="KW-0853">WD repeat</keyword>
<dbReference type="InterPro" id="IPR001680">
    <property type="entry name" value="WD40_rpt"/>
</dbReference>
<dbReference type="InterPro" id="IPR027417">
    <property type="entry name" value="P-loop_NTPase"/>
</dbReference>
<dbReference type="InterPro" id="IPR057588">
    <property type="entry name" value="NWD1/2-like_WH"/>
</dbReference>
<proteinExistence type="predicted"/>
<name>A0AAE0SZ81_9BIVA</name>
<dbReference type="InterPro" id="IPR025662">
    <property type="entry name" value="Sigma_54_int_dom_ATP-bd_1"/>
</dbReference>
<keyword evidence="2" id="KW-0677">Repeat</keyword>
<evidence type="ECO:0000259" key="4">
    <source>
        <dbReference type="Pfam" id="PF05729"/>
    </source>
</evidence>
<dbReference type="Pfam" id="PF05729">
    <property type="entry name" value="NACHT"/>
    <property type="match status" value="1"/>
</dbReference>
<dbReference type="PROSITE" id="PS50082">
    <property type="entry name" value="WD_REPEATS_2"/>
    <property type="match status" value="2"/>
</dbReference>
<dbReference type="InterPro" id="IPR052752">
    <property type="entry name" value="NACHT-WD_repeat"/>
</dbReference>
<dbReference type="Pfam" id="PF12894">
    <property type="entry name" value="ANAPC4_WD40"/>
    <property type="match status" value="1"/>
</dbReference>
<dbReference type="Gene3D" id="3.40.50.300">
    <property type="entry name" value="P-loop containing nucleotide triphosphate hydrolases"/>
    <property type="match status" value="1"/>
</dbReference>
<dbReference type="Pfam" id="PF00400">
    <property type="entry name" value="WD40"/>
    <property type="match status" value="1"/>
</dbReference>
<gene>
    <name evidence="7" type="ORF">CHS0354_019230</name>
</gene>
<dbReference type="Gene3D" id="2.130.10.10">
    <property type="entry name" value="YVTN repeat-like/Quinoprotein amine dehydrogenase"/>
    <property type="match status" value="1"/>
</dbReference>
<feature type="domain" description="NWD1/2-like winged helix-turn-helix" evidence="6">
    <location>
        <begin position="460"/>
        <end position="564"/>
    </location>
</feature>
<dbReference type="Pfam" id="PF25469">
    <property type="entry name" value="WHD_NWD1"/>
    <property type="match status" value="1"/>
</dbReference>
<dbReference type="InterPro" id="IPR015943">
    <property type="entry name" value="WD40/YVTN_repeat-like_dom_sf"/>
</dbReference>
<feature type="repeat" description="WD" evidence="3">
    <location>
        <begin position="794"/>
        <end position="835"/>
    </location>
</feature>
<evidence type="ECO:0000259" key="5">
    <source>
        <dbReference type="Pfam" id="PF12894"/>
    </source>
</evidence>
<reference evidence="7" key="1">
    <citation type="journal article" date="2021" name="Genome Biol. Evol.">
        <title>A High-Quality Reference Genome for a Parasitic Bivalve with Doubly Uniparental Inheritance (Bivalvia: Unionida).</title>
        <authorList>
            <person name="Smith C.H."/>
        </authorList>
    </citation>
    <scope>NUCLEOTIDE SEQUENCE</scope>
    <source>
        <strain evidence="7">CHS0354</strain>
    </source>
</reference>
<dbReference type="InterPro" id="IPR036322">
    <property type="entry name" value="WD40_repeat_dom_sf"/>
</dbReference>
<sequence length="905" mass="103783">MLTRICTDPKQHMEEVRAWSDMRKCLLEMIQTSASIVYEEGLINVVHHKRQARFFTSVLDSEITHALHLAPEGCLFVIRDIVGIEYEQNKAACYVDIMSNLSANESKLIKLRQMINKIDSACLSENKVLMKTTWKDGGIDLKKHSEHKEYLENFSALLSTKLRYMIECSLEKKQPTALPIKKRQLFLESLVNLHHCKMLYRKYPEIIFDEVVAKIQALLITGTRQDHQVILIKGQTGSGKSMVVSKICHRARELFGKDTILIPRFINILPKPPTGEHLFLNICEQINVVLQQNINIKNYDYKKLRNYFNGLLNRISKGNRHLLIVLCGINQLRETNSFDTAGLEWITNNLPPKIHIIATASTSDKKCSVLQQVEGKMKSTESVVHLEPLTENLCIEIIKSNLKQFKQRVTPEQEITLRRALVQSKHLLHVINVTQIARCWQSNFVPGNNDLPFSVLEFTKETLCSLERKYGDQIMGAFCRYICLSQCGLSEMEILDLLSCNNDILLTCFPVKLPSVLRFPHYIWSQLKHEIGILLVARYLHRKQLLSWSRACIAVIQERYLQEPGQVLTVHSDIAHLFLETWANSKSIVDTDRRIFVIENTNRFVYPQPLLYSEKRYNERRVYELWHQLMKSGDIDALKEHAVMNFEYMMATIDNQSLHDLIENLQTIMASHVDPEILLVANTLREVRMVLERSPMQLANELIGRLRELKEFFPNSIDCLVTQCMEWCDSYCLPILVPLTSWLTDSHTPFITSLTEFYNIACIVPHFNNQHVIVAQENVIIMYHLATKKPVKRFEGHSGKITCLTLTKATWLLGSGSEDCSVIIWHVKEGTPIKRIRKHASAVTSLAINPDDEICASGHNDGIVSVVEIKEGTVITKLSMHNCQIRGVLFNNNGSILLSGKSLSY</sequence>
<evidence type="ECO:0000313" key="7">
    <source>
        <dbReference type="EMBL" id="KAK3600882.1"/>
    </source>
</evidence>
<protein>
    <submittedName>
        <fullName evidence="7">Uncharacterized protein</fullName>
    </submittedName>
</protein>
<dbReference type="AlphaFoldDB" id="A0AAE0SZ81"/>
<dbReference type="InterPro" id="IPR007111">
    <property type="entry name" value="NACHT_NTPase"/>
</dbReference>
<feature type="domain" description="Anaphase-promoting complex subunit 4-like WD40" evidence="5">
    <location>
        <begin position="836"/>
        <end position="889"/>
    </location>
</feature>
<evidence type="ECO:0000259" key="6">
    <source>
        <dbReference type="Pfam" id="PF25469"/>
    </source>
</evidence>
<dbReference type="PANTHER" id="PTHR19871">
    <property type="entry name" value="BETA TRANSDUCIN-RELATED PROTEIN"/>
    <property type="match status" value="1"/>
</dbReference>
<evidence type="ECO:0000313" key="8">
    <source>
        <dbReference type="Proteomes" id="UP001195483"/>
    </source>
</evidence>
<feature type="repeat" description="WD" evidence="3">
    <location>
        <begin position="836"/>
        <end position="877"/>
    </location>
</feature>
<organism evidence="7 8">
    <name type="scientific">Potamilus streckersoni</name>
    <dbReference type="NCBI Taxonomy" id="2493646"/>
    <lineage>
        <taxon>Eukaryota</taxon>
        <taxon>Metazoa</taxon>
        <taxon>Spiralia</taxon>
        <taxon>Lophotrochozoa</taxon>
        <taxon>Mollusca</taxon>
        <taxon>Bivalvia</taxon>
        <taxon>Autobranchia</taxon>
        <taxon>Heteroconchia</taxon>
        <taxon>Palaeoheterodonta</taxon>
        <taxon>Unionida</taxon>
        <taxon>Unionoidea</taxon>
        <taxon>Unionidae</taxon>
        <taxon>Ambleminae</taxon>
        <taxon>Lampsilini</taxon>
        <taxon>Potamilus</taxon>
    </lineage>
</organism>
<dbReference type="SMART" id="SM00320">
    <property type="entry name" value="WD40"/>
    <property type="match status" value="2"/>
</dbReference>
<dbReference type="PANTHER" id="PTHR19871:SF41">
    <property type="entry name" value="NACHT DOMAIN- AND WD REPEAT-CONTAINING PROTEIN 1-LIKE"/>
    <property type="match status" value="1"/>
</dbReference>
<dbReference type="SUPFAM" id="SSF52540">
    <property type="entry name" value="P-loop containing nucleoside triphosphate hydrolases"/>
    <property type="match status" value="1"/>
</dbReference>
<reference evidence="7" key="3">
    <citation type="submission" date="2023-05" db="EMBL/GenBank/DDBJ databases">
        <authorList>
            <person name="Smith C.H."/>
        </authorList>
    </citation>
    <scope>NUCLEOTIDE SEQUENCE</scope>
    <source>
        <strain evidence="7">CHS0354</strain>
        <tissue evidence="7">Mantle</tissue>
    </source>
</reference>
<evidence type="ECO:0000256" key="2">
    <source>
        <dbReference type="ARBA" id="ARBA00022737"/>
    </source>
</evidence>
<dbReference type="PROSITE" id="PS00675">
    <property type="entry name" value="SIGMA54_INTERACT_1"/>
    <property type="match status" value="1"/>
</dbReference>
<comment type="caution">
    <text evidence="7">The sequence shown here is derived from an EMBL/GenBank/DDBJ whole genome shotgun (WGS) entry which is preliminary data.</text>
</comment>
<feature type="domain" description="NACHT" evidence="4">
    <location>
        <begin position="229"/>
        <end position="398"/>
    </location>
</feature>
<keyword evidence="8" id="KW-1185">Reference proteome</keyword>
<evidence type="ECO:0000256" key="3">
    <source>
        <dbReference type="PROSITE-ProRule" id="PRU00221"/>
    </source>
</evidence>
<dbReference type="InterPro" id="IPR024977">
    <property type="entry name" value="Apc4-like_WD40_dom"/>
</dbReference>
<evidence type="ECO:0000256" key="1">
    <source>
        <dbReference type="ARBA" id="ARBA00022574"/>
    </source>
</evidence>
<dbReference type="PROSITE" id="PS50294">
    <property type="entry name" value="WD_REPEATS_REGION"/>
    <property type="match status" value="1"/>
</dbReference>
<reference evidence="7" key="2">
    <citation type="journal article" date="2021" name="Genome Biol. Evol.">
        <title>Developing a high-quality reference genome for a parasitic bivalve with doubly uniparental inheritance (Bivalvia: Unionida).</title>
        <authorList>
            <person name="Smith C.H."/>
        </authorList>
    </citation>
    <scope>NUCLEOTIDE SEQUENCE</scope>
    <source>
        <strain evidence="7">CHS0354</strain>
        <tissue evidence="7">Mantle</tissue>
    </source>
</reference>